<keyword evidence="10" id="KW-0969">Cilium</keyword>
<comment type="similarity">
    <text evidence="2">Belongs to the FliH family.</text>
</comment>
<comment type="caution">
    <text evidence="10">The sequence shown here is derived from an EMBL/GenBank/DDBJ whole genome shotgun (WGS) entry which is preliminary data.</text>
</comment>
<dbReference type="OrthoDB" id="19020at2"/>
<evidence type="ECO:0000256" key="5">
    <source>
        <dbReference type="ARBA" id="ARBA00022927"/>
    </source>
</evidence>
<evidence type="ECO:0000313" key="11">
    <source>
        <dbReference type="Proteomes" id="UP000248555"/>
    </source>
</evidence>
<dbReference type="PANTHER" id="PTHR34982">
    <property type="entry name" value="YOP PROTEINS TRANSLOCATION PROTEIN L"/>
    <property type="match status" value="1"/>
</dbReference>
<keyword evidence="5" id="KW-0653">Protein transport</keyword>
<dbReference type="Pfam" id="PF02108">
    <property type="entry name" value="FliH"/>
    <property type="match status" value="1"/>
</dbReference>
<dbReference type="GO" id="GO:0015031">
    <property type="term" value="P:protein transport"/>
    <property type="evidence" value="ECO:0007669"/>
    <property type="project" value="UniProtKB-KW"/>
</dbReference>
<evidence type="ECO:0000256" key="3">
    <source>
        <dbReference type="ARBA" id="ARBA00022448"/>
    </source>
</evidence>
<keyword evidence="6" id="KW-1006">Bacterial flagellum protein export</keyword>
<feature type="domain" description="Flagellar assembly protein FliH/Type III secretion system HrpE" evidence="9">
    <location>
        <begin position="117"/>
        <end position="246"/>
    </location>
</feature>
<keyword evidence="10" id="KW-0282">Flagellum</keyword>
<evidence type="ECO:0000256" key="2">
    <source>
        <dbReference type="ARBA" id="ARBA00006602"/>
    </source>
</evidence>
<organism evidence="10 11">
    <name type="scientific">Paranoxybacillus vitaminiphilus</name>
    <dbReference type="NCBI Taxonomy" id="581036"/>
    <lineage>
        <taxon>Bacteria</taxon>
        <taxon>Bacillati</taxon>
        <taxon>Bacillota</taxon>
        <taxon>Bacilli</taxon>
        <taxon>Bacillales</taxon>
        <taxon>Anoxybacillaceae</taxon>
        <taxon>Paranoxybacillus</taxon>
    </lineage>
</organism>
<evidence type="ECO:0000256" key="4">
    <source>
        <dbReference type="ARBA" id="ARBA00022795"/>
    </source>
</evidence>
<dbReference type="PANTHER" id="PTHR34982:SF1">
    <property type="entry name" value="FLAGELLAR ASSEMBLY PROTEIN FLIH"/>
    <property type="match status" value="1"/>
</dbReference>
<gene>
    <name evidence="10" type="ORF">B0I26_101330</name>
</gene>
<evidence type="ECO:0000256" key="8">
    <source>
        <dbReference type="SAM" id="Coils"/>
    </source>
</evidence>
<dbReference type="InterPro" id="IPR018035">
    <property type="entry name" value="Flagellar_FliH/T3SS_HrpE"/>
</dbReference>
<dbReference type="AlphaFoldDB" id="A0A327YZJ1"/>
<dbReference type="InterPro" id="IPR051472">
    <property type="entry name" value="T3SS_Stator/FliH"/>
</dbReference>
<reference evidence="10 11" key="1">
    <citation type="submission" date="2018-06" db="EMBL/GenBank/DDBJ databases">
        <title>Genomic Encyclopedia of Type Strains, Phase III (KMG-III): the genomes of soil and plant-associated and newly described type strains.</title>
        <authorList>
            <person name="Whitman W."/>
        </authorList>
    </citation>
    <scope>NUCLEOTIDE SEQUENCE [LARGE SCALE GENOMIC DNA]</scope>
    <source>
        <strain evidence="10 11">CGMCC 1.8979</strain>
    </source>
</reference>
<keyword evidence="11" id="KW-1185">Reference proteome</keyword>
<accession>A0A327YZJ1</accession>
<evidence type="ECO:0000259" key="9">
    <source>
        <dbReference type="Pfam" id="PF02108"/>
    </source>
</evidence>
<dbReference type="InterPro" id="IPR022524">
    <property type="entry name" value="FliH_Bacilli"/>
</dbReference>
<dbReference type="EMBL" id="QLMH01000001">
    <property type="protein sequence ID" value="RAK23369.1"/>
    <property type="molecule type" value="Genomic_DNA"/>
</dbReference>
<dbReference type="GO" id="GO:0044781">
    <property type="term" value="P:bacterial-type flagellum organization"/>
    <property type="evidence" value="ECO:0007669"/>
    <property type="project" value="UniProtKB-KW"/>
</dbReference>
<feature type="coiled-coil region" evidence="8">
    <location>
        <begin position="45"/>
        <end position="132"/>
    </location>
</feature>
<evidence type="ECO:0000256" key="6">
    <source>
        <dbReference type="ARBA" id="ARBA00023225"/>
    </source>
</evidence>
<sequence>MISLSKIIKASFTRNTGNDKRVIEIRDYFTAQKQVPETNSELQTSLQAQTILENAKVEAETLKREAQLYYETVQQQILQEKENWEDEKQQLVETARKEGYEIGLQQGHQDGLAQYHQLIEQARQIVESANSEYYRQIEAANETILLIGLKVAEKIVDAHLNENDEHFVSLVKRAIREVREHSEVKIYVHPTYYDAVISQKDELKEIFNQEVDLFIYPDAQLPDHGCIIESPFGRIDASVDTQLQQIKEKLRERFEQLEEA</sequence>
<evidence type="ECO:0000313" key="10">
    <source>
        <dbReference type="EMBL" id="RAK23369.1"/>
    </source>
</evidence>
<evidence type="ECO:0000256" key="1">
    <source>
        <dbReference type="ARBA" id="ARBA00003041"/>
    </source>
</evidence>
<dbReference type="NCBIfam" id="TIGR03825">
    <property type="entry name" value="FliH_bacil"/>
    <property type="match status" value="1"/>
</dbReference>
<protein>
    <recommendedName>
        <fullName evidence="7">Flagellar assembly protein FliH</fullName>
    </recommendedName>
</protein>
<proteinExistence type="inferred from homology"/>
<keyword evidence="3" id="KW-0813">Transport</keyword>
<keyword evidence="8" id="KW-0175">Coiled coil</keyword>
<keyword evidence="4" id="KW-1005">Bacterial flagellum biogenesis</keyword>
<name>A0A327YZJ1_9BACL</name>
<dbReference type="RefSeq" id="WP_111643720.1">
    <property type="nucleotide sequence ID" value="NZ_QLMH01000001.1"/>
</dbReference>
<dbReference type="Proteomes" id="UP000248555">
    <property type="component" value="Unassembled WGS sequence"/>
</dbReference>
<comment type="function">
    <text evidence="1">Needed for flagellar regrowth and assembly.</text>
</comment>
<keyword evidence="10" id="KW-0966">Cell projection</keyword>
<dbReference type="GO" id="GO:0005829">
    <property type="term" value="C:cytosol"/>
    <property type="evidence" value="ECO:0007669"/>
    <property type="project" value="TreeGrafter"/>
</dbReference>
<evidence type="ECO:0000256" key="7">
    <source>
        <dbReference type="NCBIfam" id="TIGR03825"/>
    </source>
</evidence>